<sequence length="121" mass="14634">MKKILIVFVMLIFGFLFPQKKYYIIFDNAKDEIIYSKNKKNIEGFNICINNKKYIKFLPSDIKSDYTSNNITNQNIVSRILLNQTVKEDNQNKKNKYIIIIKNRNIYKHYFVDHIFRTIRD</sequence>
<gene>
    <name evidence="1" type="ORF">EG340_15725</name>
</gene>
<reference evidence="1 2" key="1">
    <citation type="submission" date="2018-11" db="EMBL/GenBank/DDBJ databases">
        <title>Proposal to divide the Flavobacteriaceae and reorganize its genera based on Amino Acid Identity values calculated from whole genome sequences.</title>
        <authorList>
            <person name="Nicholson A.C."/>
            <person name="Gulvik C.A."/>
            <person name="Whitney A.M."/>
            <person name="Humrighouse B.W."/>
            <person name="Bell M."/>
            <person name="Holmes B."/>
            <person name="Steigerwalt A."/>
            <person name="Villarma A."/>
            <person name="Sheth M."/>
            <person name="Batra D."/>
            <person name="Pryor J."/>
            <person name="Bernardet J.-F."/>
            <person name="Hugo C."/>
            <person name="Kampfer P."/>
            <person name="Newman J."/>
            <person name="Mcquiston J.R."/>
        </authorList>
    </citation>
    <scope>NUCLEOTIDE SEQUENCE [LARGE SCALE GENOMIC DNA]</scope>
    <source>
        <strain evidence="1 2">G0211</strain>
    </source>
</reference>
<dbReference type="Proteomes" id="UP000269076">
    <property type="component" value="Chromosome"/>
</dbReference>
<evidence type="ECO:0000313" key="2">
    <source>
        <dbReference type="Proteomes" id="UP000269076"/>
    </source>
</evidence>
<dbReference type="EMBL" id="CP033928">
    <property type="protein sequence ID" value="AZA62390.1"/>
    <property type="molecule type" value="Genomic_DNA"/>
</dbReference>
<name>A0A3G6N335_9FLAO</name>
<evidence type="ECO:0000313" key="1">
    <source>
        <dbReference type="EMBL" id="AZA62390.1"/>
    </source>
</evidence>
<proteinExistence type="predicted"/>
<dbReference type="RefSeq" id="WP_123886866.1">
    <property type="nucleotide sequence ID" value="NZ_CP033928.1"/>
</dbReference>
<organism evidence="1 2">
    <name type="scientific">Chryseobacterium indoltheticum</name>
    <dbReference type="NCBI Taxonomy" id="254"/>
    <lineage>
        <taxon>Bacteria</taxon>
        <taxon>Pseudomonadati</taxon>
        <taxon>Bacteroidota</taxon>
        <taxon>Flavobacteriia</taxon>
        <taxon>Flavobacteriales</taxon>
        <taxon>Weeksellaceae</taxon>
        <taxon>Chryseobacterium group</taxon>
        <taxon>Chryseobacterium</taxon>
    </lineage>
</organism>
<protein>
    <submittedName>
        <fullName evidence="1">Uncharacterized protein</fullName>
    </submittedName>
</protein>
<dbReference type="AlphaFoldDB" id="A0A3G6N335"/>
<accession>A0A3G6N335</accession>